<dbReference type="NCBIfam" id="TIGR00253">
    <property type="entry name" value="RNA_bind_YhbY"/>
    <property type="match status" value="1"/>
</dbReference>
<keyword evidence="5" id="KW-1185">Reference proteome</keyword>
<dbReference type="InterPro" id="IPR017924">
    <property type="entry name" value="RNA-binding_YhbY"/>
</dbReference>
<organism evidence="4 5">
    <name type="scientific">Methylophilales bacterium MBRS-H7</name>
    <dbReference type="NCBI Taxonomy" id="1623450"/>
    <lineage>
        <taxon>Bacteria</taxon>
        <taxon>Pseudomonadati</taxon>
        <taxon>Pseudomonadota</taxon>
        <taxon>Betaproteobacteria</taxon>
        <taxon>Nitrosomonadales</taxon>
        <taxon>OM43 clade</taxon>
    </lineage>
</organism>
<dbReference type="AlphaFoldDB" id="A0A0H4J281"/>
<dbReference type="Proteomes" id="UP000066549">
    <property type="component" value="Chromosome"/>
</dbReference>
<accession>A0A0H4J281</accession>
<dbReference type="SUPFAM" id="SSF75471">
    <property type="entry name" value="YhbY-like"/>
    <property type="match status" value="1"/>
</dbReference>
<dbReference type="PANTHER" id="PTHR40065:SF3">
    <property type="entry name" value="RNA-BINDING PROTEIN YHBY"/>
    <property type="match status" value="1"/>
</dbReference>
<gene>
    <name evidence="4" type="ORF">VI33_05570</name>
</gene>
<dbReference type="InterPro" id="IPR001890">
    <property type="entry name" value="RNA-binding_CRM"/>
</dbReference>
<keyword evidence="1 2" id="KW-0694">RNA-binding</keyword>
<dbReference type="InterPro" id="IPR051925">
    <property type="entry name" value="RNA-binding_domain"/>
</dbReference>
<proteinExistence type="predicted"/>
<evidence type="ECO:0000256" key="2">
    <source>
        <dbReference type="PROSITE-ProRule" id="PRU00626"/>
    </source>
</evidence>
<sequence length="96" mass="10912">MMLNNKQIKALKAEAHHLKTTVSIGSKGITNQVISEITNTINFHELIKIQIQSDTKEDRLKIAKEICQATESEFVQLIGKQAVIFKRKDEESKFSI</sequence>
<evidence type="ECO:0000313" key="4">
    <source>
        <dbReference type="EMBL" id="AKO66155.1"/>
    </source>
</evidence>
<dbReference type="EMBL" id="CP011002">
    <property type="protein sequence ID" value="AKO66155.1"/>
    <property type="molecule type" value="Genomic_DNA"/>
</dbReference>
<protein>
    <recommendedName>
        <fullName evidence="3">CRM domain-containing protein</fullName>
    </recommendedName>
</protein>
<reference evidence="4 5" key="1">
    <citation type="submission" date="2015-03" db="EMBL/GenBank/DDBJ databases">
        <title>Comparative analysis of the OM43 clade including a novel species from Red Sea uncovers genomic and metabolic diversity among marine methylotrophs.</title>
        <authorList>
            <person name="Jimenez-Infante F."/>
            <person name="Ngugi D.K."/>
            <person name="Vinu M."/>
            <person name="Alam I."/>
            <person name="Kamau A."/>
            <person name="Blom J."/>
            <person name="Bajic V.B."/>
            <person name="Stingl U."/>
        </authorList>
    </citation>
    <scope>NUCLEOTIDE SEQUENCE [LARGE SCALE GENOMIC DNA]</scope>
    <source>
        <strain evidence="4 5">MBRSH7</strain>
    </source>
</reference>
<dbReference type="PROSITE" id="PS51295">
    <property type="entry name" value="CRM"/>
    <property type="match status" value="1"/>
</dbReference>
<dbReference type="PANTHER" id="PTHR40065">
    <property type="entry name" value="RNA-BINDING PROTEIN YHBY"/>
    <property type="match status" value="1"/>
</dbReference>
<dbReference type="InterPro" id="IPR035920">
    <property type="entry name" value="YhbY-like_sf"/>
</dbReference>
<name>A0A0H4J281_9PROT</name>
<dbReference type="GO" id="GO:0003723">
    <property type="term" value="F:RNA binding"/>
    <property type="evidence" value="ECO:0007669"/>
    <property type="project" value="UniProtKB-UniRule"/>
</dbReference>
<evidence type="ECO:0000256" key="1">
    <source>
        <dbReference type="ARBA" id="ARBA00022884"/>
    </source>
</evidence>
<evidence type="ECO:0000313" key="5">
    <source>
        <dbReference type="Proteomes" id="UP000066549"/>
    </source>
</evidence>
<evidence type="ECO:0000259" key="3">
    <source>
        <dbReference type="PROSITE" id="PS51295"/>
    </source>
</evidence>
<dbReference type="Gene3D" id="3.30.110.60">
    <property type="entry name" value="YhbY-like"/>
    <property type="match status" value="1"/>
</dbReference>
<dbReference type="SMART" id="SM01103">
    <property type="entry name" value="CRS1_YhbY"/>
    <property type="match status" value="1"/>
</dbReference>
<dbReference type="Pfam" id="PF01985">
    <property type="entry name" value="CRS1_YhbY"/>
    <property type="match status" value="1"/>
</dbReference>
<feature type="domain" description="CRM" evidence="3">
    <location>
        <begin position="1"/>
        <end position="96"/>
    </location>
</feature>